<evidence type="ECO:0000313" key="2">
    <source>
        <dbReference type="EMBL" id="SPD02095.1"/>
    </source>
</evidence>
<organism evidence="2">
    <name type="scientific">Fagus sylvatica</name>
    <name type="common">Beechnut</name>
    <dbReference type="NCBI Taxonomy" id="28930"/>
    <lineage>
        <taxon>Eukaryota</taxon>
        <taxon>Viridiplantae</taxon>
        <taxon>Streptophyta</taxon>
        <taxon>Embryophyta</taxon>
        <taxon>Tracheophyta</taxon>
        <taxon>Spermatophyta</taxon>
        <taxon>Magnoliopsida</taxon>
        <taxon>eudicotyledons</taxon>
        <taxon>Gunneridae</taxon>
        <taxon>Pentapetalae</taxon>
        <taxon>rosids</taxon>
        <taxon>fabids</taxon>
        <taxon>Fagales</taxon>
        <taxon>Fagaceae</taxon>
        <taxon>Fagus</taxon>
    </lineage>
</organism>
<dbReference type="AlphaFoldDB" id="A0A2N9GR84"/>
<accession>A0A2N9GR84</accession>
<evidence type="ECO:0000256" key="1">
    <source>
        <dbReference type="SAM" id="Phobius"/>
    </source>
</evidence>
<keyword evidence="1" id="KW-0812">Transmembrane</keyword>
<feature type="transmembrane region" description="Helical" evidence="1">
    <location>
        <begin position="85"/>
        <end position="105"/>
    </location>
</feature>
<sequence>MAVSGLVAWVFCDRWWLGDLGGLAIGVGGLAIWVGGLAIGFGGFGWWLDLAMVAGDRGWWLLAIWRWMARRSGLIRWWLIRWYRFLFLPICLLFSSGVVVVVNGVR</sequence>
<proteinExistence type="predicted"/>
<protein>
    <submittedName>
        <fullName evidence="2">Uncharacterized protein</fullName>
    </submittedName>
</protein>
<keyword evidence="1" id="KW-0472">Membrane</keyword>
<reference evidence="2" key="1">
    <citation type="submission" date="2018-02" db="EMBL/GenBank/DDBJ databases">
        <authorList>
            <person name="Cohen D.B."/>
            <person name="Kent A.D."/>
        </authorList>
    </citation>
    <scope>NUCLEOTIDE SEQUENCE</scope>
</reference>
<dbReference type="EMBL" id="OIVN01002261">
    <property type="protein sequence ID" value="SPD02095.1"/>
    <property type="molecule type" value="Genomic_DNA"/>
</dbReference>
<keyword evidence="1" id="KW-1133">Transmembrane helix</keyword>
<name>A0A2N9GR84_FAGSY</name>
<feature type="transmembrane region" description="Helical" evidence="1">
    <location>
        <begin position="20"/>
        <end position="47"/>
    </location>
</feature>
<gene>
    <name evidence="2" type="ORF">FSB_LOCUS29977</name>
</gene>